<evidence type="ECO:0000313" key="5">
    <source>
        <dbReference type="Proteomes" id="UP000664857"/>
    </source>
</evidence>
<sequence length="242" mass="27653">MHVLIVDDEPLAREELAYLVTQHSGVTSIATAESVDEAMSQMMDDKPDIIFLDIQLMGETGFDLAKRLVTLKKAPYLIFATAFDSYGVKAFEVNARDYILKPFEEKKILQALDKAMEALKGTANPQVEEERAVLDTIPVYMEDRIYLIDPEEIYGISVEGRVLTIMTKDHQYEMTGTLNSLKSKLPNQLFLQTHRSYMINLTKIKEIQPWFNNTLQVTLLNQVKVPISRSYIKVFKEKIGLD</sequence>
<dbReference type="PROSITE" id="PS50110">
    <property type="entry name" value="RESPONSE_REGULATORY"/>
    <property type="match status" value="1"/>
</dbReference>
<dbReference type="Gene3D" id="2.20.25.10">
    <property type="match status" value="1"/>
</dbReference>
<keyword evidence="4" id="KW-0238">DNA-binding</keyword>
<name>A0ABS3HP35_9ENTE</name>
<feature type="domain" description="HTH LytTR-type" evidence="3">
    <location>
        <begin position="137"/>
        <end position="241"/>
    </location>
</feature>
<dbReference type="InterPro" id="IPR046947">
    <property type="entry name" value="LytR-like"/>
</dbReference>
<dbReference type="SUPFAM" id="SSF52172">
    <property type="entry name" value="CheY-like"/>
    <property type="match status" value="1"/>
</dbReference>
<dbReference type="SMART" id="SM00850">
    <property type="entry name" value="LytTR"/>
    <property type="match status" value="1"/>
</dbReference>
<evidence type="ECO:0000259" key="2">
    <source>
        <dbReference type="PROSITE" id="PS50110"/>
    </source>
</evidence>
<dbReference type="Pfam" id="PF00072">
    <property type="entry name" value="Response_reg"/>
    <property type="match status" value="1"/>
</dbReference>
<accession>A0ABS3HP35</accession>
<keyword evidence="1" id="KW-0597">Phosphoprotein</keyword>
<dbReference type="InterPro" id="IPR007492">
    <property type="entry name" value="LytTR_DNA-bd_dom"/>
</dbReference>
<dbReference type="Proteomes" id="UP000664857">
    <property type="component" value="Unassembled WGS sequence"/>
</dbReference>
<dbReference type="RefSeq" id="WP_206964105.1">
    <property type="nucleotide sequence ID" value="NZ_JAFLVX010000002.1"/>
</dbReference>
<evidence type="ECO:0000256" key="1">
    <source>
        <dbReference type="PROSITE-ProRule" id="PRU00169"/>
    </source>
</evidence>
<proteinExistence type="predicted"/>
<gene>
    <name evidence="4" type="ORF">DOK76_00395</name>
</gene>
<dbReference type="PANTHER" id="PTHR37299">
    <property type="entry name" value="TRANSCRIPTIONAL REGULATOR-RELATED"/>
    <property type="match status" value="1"/>
</dbReference>
<dbReference type="CDD" id="cd17532">
    <property type="entry name" value="REC_LytTR_AlgR-like"/>
    <property type="match status" value="1"/>
</dbReference>
<dbReference type="InterPro" id="IPR001789">
    <property type="entry name" value="Sig_transdc_resp-reg_receiver"/>
</dbReference>
<dbReference type="GO" id="GO:0003677">
    <property type="term" value="F:DNA binding"/>
    <property type="evidence" value="ECO:0007669"/>
    <property type="project" value="UniProtKB-KW"/>
</dbReference>
<dbReference type="InterPro" id="IPR011006">
    <property type="entry name" value="CheY-like_superfamily"/>
</dbReference>
<feature type="modified residue" description="4-aspartylphosphate" evidence="1">
    <location>
        <position position="53"/>
    </location>
</feature>
<dbReference type="EMBL" id="JAFLVX010000002">
    <property type="protein sequence ID" value="MBO0475504.1"/>
    <property type="molecule type" value="Genomic_DNA"/>
</dbReference>
<reference evidence="4 5" key="1">
    <citation type="submission" date="2021-03" db="EMBL/GenBank/DDBJ databases">
        <title>Enterococcal diversity collection.</title>
        <authorList>
            <person name="Gilmore M.S."/>
            <person name="Schwartzman J."/>
            <person name="Van Tyne D."/>
            <person name="Martin M."/>
            <person name="Earl A.M."/>
            <person name="Manson A.L."/>
            <person name="Straub T."/>
            <person name="Salamzade R."/>
            <person name="Saavedra J."/>
            <person name="Lebreton F."/>
            <person name="Prichula J."/>
            <person name="Schaufler K."/>
            <person name="Gaca A."/>
            <person name="Sgardioli B."/>
            <person name="Wagenaar J."/>
            <person name="Strong T."/>
        </authorList>
    </citation>
    <scope>NUCLEOTIDE SEQUENCE [LARGE SCALE GENOMIC DNA]</scope>
    <source>
        <strain evidence="4 5">DIV0080</strain>
    </source>
</reference>
<dbReference type="PANTHER" id="PTHR37299:SF1">
    <property type="entry name" value="STAGE 0 SPORULATION PROTEIN A HOMOLOG"/>
    <property type="match status" value="1"/>
</dbReference>
<dbReference type="Gene3D" id="2.40.50.40">
    <property type="match status" value="1"/>
</dbReference>
<comment type="caution">
    <text evidence="4">The sequence shown here is derived from an EMBL/GenBank/DDBJ whole genome shotgun (WGS) entry which is preliminary data.</text>
</comment>
<dbReference type="Pfam" id="PF04397">
    <property type="entry name" value="LytTR"/>
    <property type="match status" value="1"/>
</dbReference>
<evidence type="ECO:0000313" key="4">
    <source>
        <dbReference type="EMBL" id="MBO0475504.1"/>
    </source>
</evidence>
<dbReference type="SMART" id="SM00448">
    <property type="entry name" value="REC"/>
    <property type="match status" value="1"/>
</dbReference>
<feature type="domain" description="Response regulatory" evidence="2">
    <location>
        <begin position="2"/>
        <end position="116"/>
    </location>
</feature>
<dbReference type="Gene3D" id="3.40.50.2300">
    <property type="match status" value="1"/>
</dbReference>
<dbReference type="PROSITE" id="PS50930">
    <property type="entry name" value="HTH_LYTTR"/>
    <property type="match status" value="1"/>
</dbReference>
<evidence type="ECO:0000259" key="3">
    <source>
        <dbReference type="PROSITE" id="PS50930"/>
    </source>
</evidence>
<protein>
    <submittedName>
        <fullName evidence="4">LytTR family transcriptional regulator DNA-binding domain-containing protein</fullName>
    </submittedName>
</protein>
<keyword evidence="5" id="KW-1185">Reference proteome</keyword>
<organism evidence="4 5">
    <name type="scientific">Candidatus Vagococcus giribetii</name>
    <dbReference type="NCBI Taxonomy" id="2230876"/>
    <lineage>
        <taxon>Bacteria</taxon>
        <taxon>Bacillati</taxon>
        <taxon>Bacillota</taxon>
        <taxon>Bacilli</taxon>
        <taxon>Lactobacillales</taxon>
        <taxon>Enterococcaceae</taxon>
        <taxon>Vagococcus</taxon>
    </lineage>
</organism>